<dbReference type="AlphaFoldDB" id="A0A6P8JBH8"/>
<dbReference type="OrthoDB" id="310364at2759"/>
<keyword evidence="4" id="KW-1185">Reference proteome</keyword>
<sequence length="279" mass="31425">MEQNRIHLKLDASAAASVDAYWEYKKIVGEDDGGRLFTPEEYENYKKKILPQRLKNRLFVSWTNPDGLDCKLVGPETPCFCTHSLTLDVASLVLFQLVGYSYLLNQGLYPQTIKHFHFCNLQMIIETKEERQARGHPVGEDVPYAAMGGITGFSSLMEGYMRLDDSGIGPPPKEFLEQPIGPHDHAFLKAHANMAELSLEDRKDGAMAGMTQEERDMAWFEKRYQERRKAEREWSRVKHIPPKKLTASGGSPSTSRSPGASPRGSASRTREPGAQRGRP</sequence>
<evidence type="ECO:0000256" key="2">
    <source>
        <dbReference type="ARBA" id="ARBA00039630"/>
    </source>
</evidence>
<accession>A0A6P8JBH8</accession>
<feature type="compositionally biased region" description="Low complexity" evidence="3">
    <location>
        <begin position="246"/>
        <end position="267"/>
    </location>
</feature>
<dbReference type="InterPro" id="IPR026755">
    <property type="entry name" value="Fam221a/b"/>
</dbReference>
<dbReference type="InParanoid" id="A0A6P8JBH8"/>
<dbReference type="RefSeq" id="XP_031574050.1">
    <property type="nucleotide sequence ID" value="XM_031718190.1"/>
</dbReference>
<reference evidence="5" key="1">
    <citation type="submission" date="2025-08" db="UniProtKB">
        <authorList>
            <consortium name="RefSeq"/>
        </authorList>
    </citation>
    <scope>IDENTIFICATION</scope>
    <source>
        <tissue evidence="5">Tentacle</tissue>
    </source>
</reference>
<evidence type="ECO:0000256" key="1">
    <source>
        <dbReference type="ARBA" id="ARBA00011026"/>
    </source>
</evidence>
<dbReference type="Proteomes" id="UP000515163">
    <property type="component" value="Unplaced"/>
</dbReference>
<gene>
    <name evidence="5" type="primary">LOC116307871</name>
</gene>
<comment type="similarity">
    <text evidence="1">Belongs to the FAM221 family.</text>
</comment>
<dbReference type="PANTHER" id="PTHR31214:SF2">
    <property type="entry name" value="PROTEIN FAM221A"/>
    <property type="match status" value="1"/>
</dbReference>
<name>A0A6P8JBH8_ACTTE</name>
<dbReference type="FunCoup" id="A0A6P8JBH8">
    <property type="interactions" value="26"/>
</dbReference>
<dbReference type="KEGG" id="aten:116307871"/>
<evidence type="ECO:0000313" key="4">
    <source>
        <dbReference type="Proteomes" id="UP000515163"/>
    </source>
</evidence>
<organism evidence="4 5">
    <name type="scientific">Actinia tenebrosa</name>
    <name type="common">Australian red waratah sea anemone</name>
    <dbReference type="NCBI Taxonomy" id="6105"/>
    <lineage>
        <taxon>Eukaryota</taxon>
        <taxon>Metazoa</taxon>
        <taxon>Cnidaria</taxon>
        <taxon>Anthozoa</taxon>
        <taxon>Hexacorallia</taxon>
        <taxon>Actiniaria</taxon>
        <taxon>Actiniidae</taxon>
        <taxon>Actinia</taxon>
    </lineage>
</organism>
<evidence type="ECO:0000256" key="3">
    <source>
        <dbReference type="SAM" id="MobiDB-lite"/>
    </source>
</evidence>
<feature type="region of interest" description="Disordered" evidence="3">
    <location>
        <begin position="228"/>
        <end position="279"/>
    </location>
</feature>
<dbReference type="GeneID" id="116307871"/>
<proteinExistence type="inferred from homology"/>
<evidence type="ECO:0000313" key="5">
    <source>
        <dbReference type="RefSeq" id="XP_031574050.1"/>
    </source>
</evidence>
<dbReference type="PANTHER" id="PTHR31214">
    <property type="entry name" value="PROTEIN FAM221A-RELATED"/>
    <property type="match status" value="1"/>
</dbReference>
<protein>
    <recommendedName>
        <fullName evidence="2">Protein FAM221A</fullName>
    </recommendedName>
</protein>
<dbReference type="Pfam" id="PF14753">
    <property type="entry name" value="FAM221"/>
    <property type="match status" value="2"/>
</dbReference>